<accession>A0A0F9RQP8</accession>
<proteinExistence type="predicted"/>
<name>A0A0F9RQP8_9ZZZZ</name>
<feature type="region of interest" description="Disordered" evidence="1">
    <location>
        <begin position="136"/>
        <end position="174"/>
    </location>
</feature>
<dbReference type="AlphaFoldDB" id="A0A0F9RQP8"/>
<reference evidence="2" key="1">
    <citation type="journal article" date="2015" name="Nature">
        <title>Complex archaea that bridge the gap between prokaryotes and eukaryotes.</title>
        <authorList>
            <person name="Spang A."/>
            <person name="Saw J.H."/>
            <person name="Jorgensen S.L."/>
            <person name="Zaremba-Niedzwiedzka K."/>
            <person name="Martijn J."/>
            <person name="Lind A.E."/>
            <person name="van Eijk R."/>
            <person name="Schleper C."/>
            <person name="Guy L."/>
            <person name="Ettema T.J."/>
        </authorList>
    </citation>
    <scope>NUCLEOTIDE SEQUENCE</scope>
</reference>
<feature type="compositionally biased region" description="Low complexity" evidence="1">
    <location>
        <begin position="265"/>
        <end position="278"/>
    </location>
</feature>
<feature type="region of interest" description="Disordered" evidence="1">
    <location>
        <begin position="257"/>
        <end position="283"/>
    </location>
</feature>
<feature type="compositionally biased region" description="Basic and acidic residues" evidence="1">
    <location>
        <begin position="85"/>
        <end position="107"/>
    </location>
</feature>
<comment type="caution">
    <text evidence="2">The sequence shown here is derived from an EMBL/GenBank/DDBJ whole genome shotgun (WGS) entry which is preliminary data.</text>
</comment>
<feature type="compositionally biased region" description="Basic and acidic residues" evidence="1">
    <location>
        <begin position="1"/>
        <end position="17"/>
    </location>
</feature>
<protein>
    <submittedName>
        <fullName evidence="2">Uncharacterized protein</fullName>
    </submittedName>
</protein>
<evidence type="ECO:0000313" key="2">
    <source>
        <dbReference type="EMBL" id="KKN27291.1"/>
    </source>
</evidence>
<organism evidence="2">
    <name type="scientific">marine sediment metagenome</name>
    <dbReference type="NCBI Taxonomy" id="412755"/>
    <lineage>
        <taxon>unclassified sequences</taxon>
        <taxon>metagenomes</taxon>
        <taxon>ecological metagenomes</taxon>
    </lineage>
</organism>
<gene>
    <name evidence="2" type="ORF">LCGC14_0866060</name>
</gene>
<sequence>MAEKTETGKITAEDAGKALHQLSFDGDENPQEEVITQPLPLVTDPPAEDPKPAEPVEEAPAVTTEKPVEEAKPAAGEDDVASLKTRLEDEQGRSKRRLEAVQSRHQESIRILRDRHLRKSTALDRATKVIESALTDEGVDKDEAQRVVQESRGTMHPDSSSYVPPAPQPSGVATEEQRLVFNDFLNEQGMELEEAKEFGEWISTQAGKAMSPTEVAVANESLDGFLRLAHSRWKEGIGEKGKEALRTDAQDAVRVVQRNQKNKARAAAGPGGAPKKQPTSPSTAIDYRKMTKEDVSALVKLSVTQHH</sequence>
<dbReference type="EMBL" id="LAZR01002650">
    <property type="protein sequence ID" value="KKN27291.1"/>
    <property type="molecule type" value="Genomic_DNA"/>
</dbReference>
<evidence type="ECO:0000256" key="1">
    <source>
        <dbReference type="SAM" id="MobiDB-lite"/>
    </source>
</evidence>
<feature type="region of interest" description="Disordered" evidence="1">
    <location>
        <begin position="1"/>
        <end position="107"/>
    </location>
</feature>